<feature type="transmembrane region" description="Helical" evidence="1">
    <location>
        <begin position="12"/>
        <end position="34"/>
    </location>
</feature>
<keyword evidence="4" id="KW-1185">Reference proteome</keyword>
<keyword evidence="1" id="KW-0812">Transmembrane</keyword>
<feature type="domain" description="Alginate export" evidence="2">
    <location>
        <begin position="150"/>
        <end position="472"/>
    </location>
</feature>
<sequence length="486" mass="54768">MILCLNFPLSQVFYKFVLCSAAVLFAIAAMGIGFSSDAAQTVPPPQTESLINESKQMPFHARNLLTPYLSWGGETVIQLGSQGDMSFQGGKNIDFNANELKFGIHYRPVKRFSAYSTLMWQKVYRLDSTNSDDFVGFESAYLAWNDEQGEPSLFIGRQYYEDSRGFLFHQSLDGLHGDWQWQQADQHWRLNLAFARQGVWDRDLRQPDKSVQDVQLLWLTFTRLGWQIAAYSLATQTHYDPMSPDFAVTADDIPASGQSKPITFGLRGLGDTAAMLGIDKIWPLNNMTHWFELAYVAGEEYQRKLSGTGVDLGLLIPLSDSKLTLILGYAFGSGDEANLAEITNNKPVDKRFRQSGFQLNNGWLGEGGAKFKYYGELVKPELSNIAISTLGLRLKPNETSSIELVYHDYQQDQASSQFYGQGIKVTPNGINPELGEAVDLILSYRAIKGLKLELDISWFSPRQAFQSASHNAKDVWQVYTELRYHF</sequence>
<dbReference type="InterPro" id="IPR025388">
    <property type="entry name" value="Alginate_export_dom"/>
</dbReference>
<dbReference type="EMBL" id="JACSDI010000016">
    <property type="protein sequence ID" value="MCG9965561.1"/>
    <property type="molecule type" value="Genomic_DNA"/>
</dbReference>
<gene>
    <name evidence="3" type="ORF">H9J30_16770</name>
</gene>
<dbReference type="Proteomes" id="UP000829384">
    <property type="component" value="Unassembled WGS sequence"/>
</dbReference>
<comment type="caution">
    <text evidence="3">The sequence shown here is derived from an EMBL/GenBank/DDBJ whole genome shotgun (WGS) entry which is preliminary data.</text>
</comment>
<reference evidence="3 4" key="1">
    <citation type="submission" date="2020-08" db="EMBL/GenBank/DDBJ databases">
        <title>Whole genome sequence of Shewanella sp strain PS-2.</title>
        <authorList>
            <person name="Das S.K."/>
        </authorList>
    </citation>
    <scope>NUCLEOTIDE SEQUENCE [LARGE SCALE GENOMIC DNA]</scope>
    <source>
        <strain evidence="3 4">PS-2</strain>
    </source>
</reference>
<keyword evidence="1" id="KW-0472">Membrane</keyword>
<dbReference type="InterPro" id="IPR053728">
    <property type="entry name" value="Alginate_Permeability_Chnl"/>
</dbReference>
<accession>A0ABS9QYV8</accession>
<protein>
    <submittedName>
        <fullName evidence="3">Alginate export family protein</fullName>
    </submittedName>
</protein>
<organism evidence="3 4">
    <name type="scientific">Shewanella cutis</name>
    <dbReference type="NCBI Taxonomy" id="2766780"/>
    <lineage>
        <taxon>Bacteria</taxon>
        <taxon>Pseudomonadati</taxon>
        <taxon>Pseudomonadota</taxon>
        <taxon>Gammaproteobacteria</taxon>
        <taxon>Alteromonadales</taxon>
        <taxon>Shewanellaceae</taxon>
        <taxon>Shewanella</taxon>
    </lineage>
</organism>
<evidence type="ECO:0000259" key="2">
    <source>
        <dbReference type="Pfam" id="PF13372"/>
    </source>
</evidence>
<evidence type="ECO:0000313" key="4">
    <source>
        <dbReference type="Proteomes" id="UP000829384"/>
    </source>
</evidence>
<name>A0ABS9QYV8_9GAMM</name>
<dbReference type="Gene3D" id="2.40.160.100">
    <property type="match status" value="1"/>
</dbReference>
<dbReference type="Pfam" id="PF13372">
    <property type="entry name" value="Alginate_exp"/>
    <property type="match status" value="1"/>
</dbReference>
<evidence type="ECO:0000313" key="3">
    <source>
        <dbReference type="EMBL" id="MCG9965561.1"/>
    </source>
</evidence>
<proteinExistence type="predicted"/>
<dbReference type="RefSeq" id="WP_240132059.1">
    <property type="nucleotide sequence ID" value="NZ_JACSDI010000016.1"/>
</dbReference>
<keyword evidence="1" id="KW-1133">Transmembrane helix</keyword>
<evidence type="ECO:0000256" key="1">
    <source>
        <dbReference type="SAM" id="Phobius"/>
    </source>
</evidence>